<reference evidence="1" key="1">
    <citation type="submission" date="2015-08" db="UniProtKB">
        <authorList>
            <consortium name="WormBaseParasite"/>
        </authorList>
    </citation>
    <scope>IDENTIFICATION</scope>
</reference>
<sequence length="82" mass="9990">MKYYNIIIKRLKNQNDKEKKKYKKNIAENVKKLLIATYILLNFIHIKPLVVENEFIKEREKPFNTRQKLTLTTNNLTEDFMM</sequence>
<protein>
    <submittedName>
        <fullName evidence="1">Uncharacterized protein</fullName>
    </submittedName>
</protein>
<dbReference type="AlphaFoldDB" id="A0A0K0EB72"/>
<accession>A0A0K0EB72</accession>
<organism evidence="1">
    <name type="scientific">Strongyloides stercoralis</name>
    <name type="common">Threadworm</name>
    <dbReference type="NCBI Taxonomy" id="6248"/>
    <lineage>
        <taxon>Eukaryota</taxon>
        <taxon>Metazoa</taxon>
        <taxon>Ecdysozoa</taxon>
        <taxon>Nematoda</taxon>
        <taxon>Chromadorea</taxon>
        <taxon>Rhabditida</taxon>
        <taxon>Tylenchina</taxon>
        <taxon>Panagrolaimomorpha</taxon>
        <taxon>Strongyloidoidea</taxon>
        <taxon>Strongyloididae</taxon>
        <taxon>Strongyloides</taxon>
    </lineage>
</organism>
<name>A0A0K0EB72_STRER</name>
<proteinExistence type="predicted"/>
<dbReference type="WBParaSite" id="SSTP_0000674300.1">
    <property type="protein sequence ID" value="SSTP_0000674300.1"/>
    <property type="gene ID" value="SSTP_0000674300"/>
</dbReference>
<evidence type="ECO:0000313" key="1">
    <source>
        <dbReference type="WBParaSite" id="SSTP_0000674300.1"/>
    </source>
</evidence>